<dbReference type="AlphaFoldDB" id="A0A9Q3DBQ2"/>
<feature type="compositionally biased region" description="Acidic residues" evidence="1">
    <location>
        <begin position="20"/>
        <end position="38"/>
    </location>
</feature>
<feature type="region of interest" description="Disordered" evidence="1">
    <location>
        <begin position="20"/>
        <end position="64"/>
    </location>
</feature>
<organism evidence="2 3">
    <name type="scientific">Austropuccinia psidii MF-1</name>
    <dbReference type="NCBI Taxonomy" id="1389203"/>
    <lineage>
        <taxon>Eukaryota</taxon>
        <taxon>Fungi</taxon>
        <taxon>Dikarya</taxon>
        <taxon>Basidiomycota</taxon>
        <taxon>Pucciniomycotina</taxon>
        <taxon>Pucciniomycetes</taxon>
        <taxon>Pucciniales</taxon>
        <taxon>Sphaerophragmiaceae</taxon>
        <taxon>Austropuccinia</taxon>
    </lineage>
</organism>
<proteinExistence type="predicted"/>
<comment type="caution">
    <text evidence="2">The sequence shown here is derived from an EMBL/GenBank/DDBJ whole genome shotgun (WGS) entry which is preliminary data.</text>
</comment>
<name>A0A9Q3DBQ2_9BASI</name>
<evidence type="ECO:0000313" key="3">
    <source>
        <dbReference type="Proteomes" id="UP000765509"/>
    </source>
</evidence>
<keyword evidence="3" id="KW-1185">Reference proteome</keyword>
<gene>
    <name evidence="2" type="ORF">O181_038588</name>
</gene>
<dbReference type="EMBL" id="AVOT02014951">
    <property type="protein sequence ID" value="MBW0498873.1"/>
    <property type="molecule type" value="Genomic_DNA"/>
</dbReference>
<protein>
    <submittedName>
        <fullName evidence="2">Uncharacterized protein</fullName>
    </submittedName>
</protein>
<accession>A0A9Q3DBQ2</accession>
<reference evidence="2" key="1">
    <citation type="submission" date="2021-03" db="EMBL/GenBank/DDBJ databases">
        <title>Draft genome sequence of rust myrtle Austropuccinia psidii MF-1, a brazilian biotype.</title>
        <authorList>
            <person name="Quecine M.C."/>
            <person name="Pachon D.M.R."/>
            <person name="Bonatelli M.L."/>
            <person name="Correr F.H."/>
            <person name="Franceschini L.M."/>
            <person name="Leite T.F."/>
            <person name="Margarido G.R.A."/>
            <person name="Almeida C.A."/>
            <person name="Ferrarezi J.A."/>
            <person name="Labate C.A."/>
        </authorList>
    </citation>
    <scope>NUCLEOTIDE SEQUENCE</scope>
    <source>
        <strain evidence="2">MF-1</strain>
    </source>
</reference>
<sequence length="146" mass="16332">MFFFRSSWWFSRTFKGPCEYGEEEEKNSVEEEESEGTEDVPAPVGALQGTGGPTLAQANQPVSHHSEPSLLAIIQQMNHIMANIQEASSSGASRTQAFKTPSMKALECLYGTQPFKVRSSFQSCQYMFHNYLANFSQEIKKGLYST</sequence>
<evidence type="ECO:0000313" key="2">
    <source>
        <dbReference type="EMBL" id="MBW0498873.1"/>
    </source>
</evidence>
<evidence type="ECO:0000256" key="1">
    <source>
        <dbReference type="SAM" id="MobiDB-lite"/>
    </source>
</evidence>
<dbReference type="Proteomes" id="UP000765509">
    <property type="component" value="Unassembled WGS sequence"/>
</dbReference>